<gene>
    <name evidence="2" type="ORF">WJX84_007139</name>
</gene>
<feature type="compositionally biased region" description="Basic and acidic residues" evidence="1">
    <location>
        <begin position="1"/>
        <end position="21"/>
    </location>
</feature>
<evidence type="ECO:0000256" key="1">
    <source>
        <dbReference type="SAM" id="MobiDB-lite"/>
    </source>
</evidence>
<evidence type="ECO:0008006" key="4">
    <source>
        <dbReference type="Google" id="ProtNLM"/>
    </source>
</evidence>
<feature type="region of interest" description="Disordered" evidence="1">
    <location>
        <begin position="1"/>
        <end position="40"/>
    </location>
</feature>
<dbReference type="EMBL" id="JALJOV010000566">
    <property type="protein sequence ID" value="KAK9862713.1"/>
    <property type="molecule type" value="Genomic_DNA"/>
</dbReference>
<keyword evidence="3" id="KW-1185">Reference proteome</keyword>
<protein>
    <recommendedName>
        <fullName evidence="4">Small VCP/p97-interacting protein</fullName>
    </recommendedName>
</protein>
<organism evidence="2 3">
    <name type="scientific">Apatococcus fuscideae</name>
    <dbReference type="NCBI Taxonomy" id="2026836"/>
    <lineage>
        <taxon>Eukaryota</taxon>
        <taxon>Viridiplantae</taxon>
        <taxon>Chlorophyta</taxon>
        <taxon>core chlorophytes</taxon>
        <taxon>Trebouxiophyceae</taxon>
        <taxon>Chlorellales</taxon>
        <taxon>Chlorellaceae</taxon>
        <taxon>Apatococcus</taxon>
    </lineage>
</organism>
<dbReference type="AlphaFoldDB" id="A0AAW1T1B9"/>
<evidence type="ECO:0000313" key="3">
    <source>
        <dbReference type="Proteomes" id="UP001485043"/>
    </source>
</evidence>
<sequence length="40" mass="4680">VEKAQRRAADERQARQDERTTEMQQLKAKRSVPGIRLVDD</sequence>
<accession>A0AAW1T1B9</accession>
<comment type="caution">
    <text evidence="2">The sequence shown here is derived from an EMBL/GenBank/DDBJ whole genome shotgun (WGS) entry which is preliminary data.</text>
</comment>
<evidence type="ECO:0000313" key="2">
    <source>
        <dbReference type="EMBL" id="KAK9862713.1"/>
    </source>
</evidence>
<reference evidence="2 3" key="1">
    <citation type="journal article" date="2024" name="Nat. Commun.">
        <title>Phylogenomics reveals the evolutionary origins of lichenization in chlorophyte algae.</title>
        <authorList>
            <person name="Puginier C."/>
            <person name="Libourel C."/>
            <person name="Otte J."/>
            <person name="Skaloud P."/>
            <person name="Haon M."/>
            <person name="Grisel S."/>
            <person name="Petersen M."/>
            <person name="Berrin J.G."/>
            <person name="Delaux P.M."/>
            <person name="Dal Grande F."/>
            <person name="Keller J."/>
        </authorList>
    </citation>
    <scope>NUCLEOTIDE SEQUENCE [LARGE SCALE GENOMIC DNA]</scope>
    <source>
        <strain evidence="2 3">SAG 2523</strain>
    </source>
</reference>
<dbReference type="Proteomes" id="UP001485043">
    <property type="component" value="Unassembled WGS sequence"/>
</dbReference>
<name>A0AAW1T1B9_9CHLO</name>
<proteinExistence type="predicted"/>
<feature type="non-terminal residue" evidence="2">
    <location>
        <position position="1"/>
    </location>
</feature>